<protein>
    <recommendedName>
        <fullName evidence="3">F-box domain-containing protein</fullName>
    </recommendedName>
</protein>
<dbReference type="OrthoDB" id="3766406at2759"/>
<reference evidence="1 2" key="1">
    <citation type="submission" date="2017-06" db="EMBL/GenBank/DDBJ databases">
        <title>Comparative genomic analysis of Ambrosia Fusariam Clade fungi.</title>
        <authorList>
            <person name="Stajich J.E."/>
            <person name="Carrillo J."/>
            <person name="Kijimoto T."/>
            <person name="Eskalen A."/>
            <person name="O'Donnell K."/>
            <person name="Kasson M."/>
        </authorList>
    </citation>
    <scope>NUCLEOTIDE SEQUENCE [LARGE SCALE GENOMIC DNA]</scope>
    <source>
        <strain evidence="1">UCR3666</strain>
    </source>
</reference>
<keyword evidence="2" id="KW-1185">Reference proteome</keyword>
<sequence length="387" mass="44028">MGHRPSKLQEPKSGRAEVKKRHLSLLDLPDDVLSRIYTFLGRADRVSFILSSCRLYVVASKVARAITLHAGDQLEILQRLERNAVYPMSILCVLCEAFHRPRLTNEWNAKEATRACVRSGDGEMYGKTTCNLFPTYVHFDLVAAITRSWRHKLGSYSPQLLESSIHFTEASVQIRCDIHAKVIEGRLIIKIEKVLFLGYQPDNALHGLPNLTRLLTKEDGLASCCPHIRWMELHPVVFGPEEGNDTEHEKTTCLWKHPGRCWRYQKLYSQPTKCRGEVTPELSKIWGCHFCYTDMTISYRHLDESVGVNLVTLTAWKDLGRGISINDPAWKTQSVVPGASSRQCDVGSLYHLFEGKKWRKASIPYVPEIKVEGFRRVHETLPASFAA</sequence>
<organism evidence="1 2">
    <name type="scientific">Fusarium kuroshium</name>
    <dbReference type="NCBI Taxonomy" id="2010991"/>
    <lineage>
        <taxon>Eukaryota</taxon>
        <taxon>Fungi</taxon>
        <taxon>Dikarya</taxon>
        <taxon>Ascomycota</taxon>
        <taxon>Pezizomycotina</taxon>
        <taxon>Sordariomycetes</taxon>
        <taxon>Hypocreomycetidae</taxon>
        <taxon>Hypocreales</taxon>
        <taxon>Nectriaceae</taxon>
        <taxon>Fusarium</taxon>
        <taxon>Fusarium solani species complex</taxon>
    </lineage>
</organism>
<evidence type="ECO:0008006" key="3">
    <source>
        <dbReference type="Google" id="ProtNLM"/>
    </source>
</evidence>
<name>A0A3M2SK85_9HYPO</name>
<evidence type="ECO:0000313" key="1">
    <source>
        <dbReference type="EMBL" id="RMJ17979.1"/>
    </source>
</evidence>
<dbReference type="Proteomes" id="UP000277212">
    <property type="component" value="Unassembled WGS sequence"/>
</dbReference>
<evidence type="ECO:0000313" key="2">
    <source>
        <dbReference type="Proteomes" id="UP000277212"/>
    </source>
</evidence>
<accession>A0A3M2SK85</accession>
<dbReference type="AlphaFoldDB" id="A0A3M2SK85"/>
<comment type="caution">
    <text evidence="1">The sequence shown here is derived from an EMBL/GenBank/DDBJ whole genome shotgun (WGS) entry which is preliminary data.</text>
</comment>
<gene>
    <name evidence="1" type="ORF">CDV36_002367</name>
</gene>
<proteinExistence type="predicted"/>
<dbReference type="EMBL" id="NKUJ01000025">
    <property type="protein sequence ID" value="RMJ17979.1"/>
    <property type="molecule type" value="Genomic_DNA"/>
</dbReference>